<dbReference type="GO" id="GO:0005856">
    <property type="term" value="C:cytoskeleton"/>
    <property type="evidence" value="ECO:0007669"/>
    <property type="project" value="TreeGrafter"/>
</dbReference>
<organism evidence="2 3">
    <name type="scientific">Daphnia sinensis</name>
    <dbReference type="NCBI Taxonomy" id="1820382"/>
    <lineage>
        <taxon>Eukaryota</taxon>
        <taxon>Metazoa</taxon>
        <taxon>Ecdysozoa</taxon>
        <taxon>Arthropoda</taxon>
        <taxon>Crustacea</taxon>
        <taxon>Branchiopoda</taxon>
        <taxon>Diplostraca</taxon>
        <taxon>Cladocera</taxon>
        <taxon>Anomopoda</taxon>
        <taxon>Daphniidae</taxon>
        <taxon>Daphnia</taxon>
        <taxon>Daphnia similis group</taxon>
    </lineage>
</organism>
<keyword evidence="3" id="KW-1185">Reference proteome</keyword>
<sequence>MSPALVNGSGGGGGGSTGALTLRRGPIAAEFQGPGPAAVALPSTIGKSTSESTKGRAPAFSFGIRHNPGKTSLGPGPGQYNVARLHHKGKDDGPAPSISGRPKESKHDITPAPGDYNPEKGGKFIGESSPSFTFGAKVKDERKDNLPDTHNLFSIVAMSSRHDVVAAESINLLNSFFVWALFCVGDSCRVVPRDAIPRPAPNAYSLPPALGTGLAPAFSISGRGKSPIDERVLNPGPGAYESGNQDKYKARSPSYSISSRTNIPTDQTQKPGPGAHSPEKIKQESSPAHTFGVKHSPYLGKLKGL</sequence>
<feature type="region of interest" description="Disordered" evidence="1">
    <location>
        <begin position="1"/>
        <end position="119"/>
    </location>
</feature>
<evidence type="ECO:0000256" key="1">
    <source>
        <dbReference type="SAM" id="MobiDB-lite"/>
    </source>
</evidence>
<feature type="region of interest" description="Disordered" evidence="1">
    <location>
        <begin position="225"/>
        <end position="305"/>
    </location>
</feature>
<dbReference type="InterPro" id="IPR010736">
    <property type="entry name" value="SHIPPO-rpt"/>
</dbReference>
<dbReference type="AlphaFoldDB" id="A0AAD5PQD3"/>
<evidence type="ECO:0000313" key="2">
    <source>
        <dbReference type="EMBL" id="KAI9555317.1"/>
    </source>
</evidence>
<proteinExistence type="predicted"/>
<dbReference type="PANTHER" id="PTHR21580">
    <property type="entry name" value="SHIPPO-1-RELATED"/>
    <property type="match status" value="1"/>
</dbReference>
<feature type="compositionally biased region" description="Polar residues" evidence="1">
    <location>
        <begin position="253"/>
        <end position="270"/>
    </location>
</feature>
<name>A0AAD5PQD3_9CRUS</name>
<dbReference type="Pfam" id="PF07004">
    <property type="entry name" value="SHIPPO-rpt"/>
    <property type="match status" value="5"/>
</dbReference>
<dbReference type="Proteomes" id="UP000820818">
    <property type="component" value="Linkage Group LG7"/>
</dbReference>
<dbReference type="EMBL" id="WJBH02000007">
    <property type="protein sequence ID" value="KAI9555317.1"/>
    <property type="molecule type" value="Genomic_DNA"/>
</dbReference>
<comment type="caution">
    <text evidence="2">The sequence shown here is derived from an EMBL/GenBank/DDBJ whole genome shotgun (WGS) entry which is preliminary data.</text>
</comment>
<feature type="compositionally biased region" description="Gly residues" evidence="1">
    <location>
        <begin position="8"/>
        <end position="17"/>
    </location>
</feature>
<gene>
    <name evidence="2" type="ORF">GHT06_017832</name>
</gene>
<accession>A0AAD5PQD3</accession>
<dbReference type="InterPro" id="IPR051291">
    <property type="entry name" value="CIMAP"/>
</dbReference>
<reference evidence="2 3" key="1">
    <citation type="submission" date="2022-05" db="EMBL/GenBank/DDBJ databases">
        <title>A multi-omics perspective on studying reproductive biology in Daphnia sinensis.</title>
        <authorList>
            <person name="Jia J."/>
        </authorList>
    </citation>
    <scope>NUCLEOTIDE SEQUENCE [LARGE SCALE GENOMIC DNA]</scope>
    <source>
        <strain evidence="2 3">WSL</strain>
    </source>
</reference>
<dbReference type="PANTHER" id="PTHR21580:SF28">
    <property type="entry name" value="BOREALIN N-TERMINAL DOMAIN-CONTAINING PROTEIN-RELATED"/>
    <property type="match status" value="1"/>
</dbReference>
<evidence type="ECO:0000313" key="3">
    <source>
        <dbReference type="Proteomes" id="UP000820818"/>
    </source>
</evidence>
<protein>
    <submittedName>
        <fullName evidence="2">Uncharacterized protein</fullName>
    </submittedName>
</protein>